<evidence type="ECO:0000259" key="1">
    <source>
        <dbReference type="Pfam" id="PF12728"/>
    </source>
</evidence>
<proteinExistence type="predicted"/>
<dbReference type="InterPro" id="IPR009061">
    <property type="entry name" value="DNA-bd_dom_put_sf"/>
</dbReference>
<dbReference type="Pfam" id="PF12728">
    <property type="entry name" value="HTH_17"/>
    <property type="match status" value="1"/>
</dbReference>
<reference evidence="2 3" key="1">
    <citation type="submission" date="2019-09" db="EMBL/GenBank/DDBJ databases">
        <title>Draft genome sequence of Ginsengibacter sp. BR5-29.</title>
        <authorList>
            <person name="Im W.-T."/>
        </authorList>
    </citation>
    <scope>NUCLEOTIDE SEQUENCE [LARGE SCALE GENOMIC DNA]</scope>
    <source>
        <strain evidence="2 3">BR5-29</strain>
    </source>
</reference>
<sequence>MLGISSNTIRRLRLSRELRHSRIGGIYYYRYEDIEKLLKSNSA</sequence>
<protein>
    <submittedName>
        <fullName evidence="2">Helix-turn-helix domain-containing protein</fullName>
    </submittedName>
</protein>
<dbReference type="AlphaFoldDB" id="A0A5J5IAH4"/>
<feature type="domain" description="Helix-turn-helix" evidence="1">
    <location>
        <begin position="1"/>
        <end position="41"/>
    </location>
</feature>
<dbReference type="InterPro" id="IPR041657">
    <property type="entry name" value="HTH_17"/>
</dbReference>
<accession>A0A5J5IAH4</accession>
<evidence type="ECO:0000313" key="3">
    <source>
        <dbReference type="Proteomes" id="UP000326903"/>
    </source>
</evidence>
<dbReference type="EMBL" id="VYQF01000016">
    <property type="protein sequence ID" value="KAA9034386.1"/>
    <property type="molecule type" value="Genomic_DNA"/>
</dbReference>
<dbReference type="SUPFAM" id="SSF46955">
    <property type="entry name" value="Putative DNA-binding domain"/>
    <property type="match status" value="1"/>
</dbReference>
<keyword evidence="3" id="KW-1185">Reference proteome</keyword>
<evidence type="ECO:0000313" key="2">
    <source>
        <dbReference type="EMBL" id="KAA9034386.1"/>
    </source>
</evidence>
<name>A0A5J5IAH4_9BACT</name>
<gene>
    <name evidence="2" type="ORF">FW778_22735</name>
</gene>
<organism evidence="2 3">
    <name type="scientific">Ginsengibacter hankyongi</name>
    <dbReference type="NCBI Taxonomy" id="2607284"/>
    <lineage>
        <taxon>Bacteria</taxon>
        <taxon>Pseudomonadati</taxon>
        <taxon>Bacteroidota</taxon>
        <taxon>Chitinophagia</taxon>
        <taxon>Chitinophagales</taxon>
        <taxon>Chitinophagaceae</taxon>
        <taxon>Ginsengibacter</taxon>
    </lineage>
</organism>
<comment type="caution">
    <text evidence="2">The sequence shown here is derived from an EMBL/GenBank/DDBJ whole genome shotgun (WGS) entry which is preliminary data.</text>
</comment>
<dbReference type="Proteomes" id="UP000326903">
    <property type="component" value="Unassembled WGS sequence"/>
</dbReference>
<dbReference type="RefSeq" id="WP_150417224.1">
    <property type="nucleotide sequence ID" value="NZ_VYQF01000016.1"/>
</dbReference>